<dbReference type="InterPro" id="IPR018004">
    <property type="entry name" value="KilA/APSES_HTH"/>
</dbReference>
<organism evidence="2 3">
    <name type="scientific">Streblomastix strix</name>
    <dbReference type="NCBI Taxonomy" id="222440"/>
    <lineage>
        <taxon>Eukaryota</taxon>
        <taxon>Metamonada</taxon>
        <taxon>Preaxostyla</taxon>
        <taxon>Oxymonadida</taxon>
        <taxon>Streblomastigidae</taxon>
        <taxon>Streblomastix</taxon>
    </lineage>
</organism>
<evidence type="ECO:0000313" key="2">
    <source>
        <dbReference type="EMBL" id="KAA6375480.1"/>
    </source>
</evidence>
<protein>
    <recommendedName>
        <fullName evidence="1">KilA-N domain-containing protein</fullName>
    </recommendedName>
</protein>
<dbReference type="AlphaFoldDB" id="A0A5J4UZ68"/>
<dbReference type="Pfam" id="PF04383">
    <property type="entry name" value="KilA-N"/>
    <property type="match status" value="1"/>
</dbReference>
<comment type="caution">
    <text evidence="2">The sequence shown here is derived from an EMBL/GenBank/DDBJ whole genome shotgun (WGS) entry which is preliminary data.</text>
</comment>
<dbReference type="InterPro" id="IPR017880">
    <property type="entry name" value="KilA_N"/>
</dbReference>
<name>A0A5J4UZ68_9EUKA</name>
<sequence length="265" mass="31126">MTQVETATVIQKNEQFVNASYNGMTILVRQSDGYINVSQIYYQYSKQFRSLIKQDRWKDYIKAEIDEGQPDKNLSGPLMYSIDKGYANDFKGYYVHPILINYIAIWISPKYAVTVRKIMVSINENSQQTHTTFEANTSRLIEQLQRENTDYSNTIQQMVPRLVPQDKQYDYIYSVELINEDIDGRYQKVHRLHKNSINKYPLIEQRSTIYINNLPIAVTINHAIKDMLNQRGIIMKNLGFTIPNDQDVDEIMNQIRQIITERSIH</sequence>
<dbReference type="SUPFAM" id="SSF54616">
    <property type="entry name" value="DNA-binding domain of Mlu1-box binding protein MBP1"/>
    <property type="match status" value="1"/>
</dbReference>
<proteinExistence type="predicted"/>
<dbReference type="Proteomes" id="UP000324800">
    <property type="component" value="Unassembled WGS sequence"/>
</dbReference>
<dbReference type="EMBL" id="SNRW01011196">
    <property type="protein sequence ID" value="KAA6375480.1"/>
    <property type="molecule type" value="Genomic_DNA"/>
</dbReference>
<accession>A0A5J4UZ68</accession>
<evidence type="ECO:0000313" key="3">
    <source>
        <dbReference type="Proteomes" id="UP000324800"/>
    </source>
</evidence>
<dbReference type="SMART" id="SM01252">
    <property type="entry name" value="KilA-N"/>
    <property type="match status" value="1"/>
</dbReference>
<dbReference type="GO" id="GO:0003677">
    <property type="term" value="F:DNA binding"/>
    <property type="evidence" value="ECO:0007669"/>
    <property type="project" value="InterPro"/>
</dbReference>
<dbReference type="PROSITE" id="PS51301">
    <property type="entry name" value="KILA_N"/>
    <property type="match status" value="1"/>
</dbReference>
<dbReference type="PANTHER" id="PTHR48135:SF1">
    <property type="entry name" value="KILA-N DOMAIN-CONTAINING PROTEIN"/>
    <property type="match status" value="1"/>
</dbReference>
<feature type="domain" description="KilA-N" evidence="1">
    <location>
        <begin position="15"/>
        <end position="122"/>
    </location>
</feature>
<evidence type="ECO:0000259" key="1">
    <source>
        <dbReference type="PROSITE" id="PS51301"/>
    </source>
</evidence>
<reference evidence="2 3" key="1">
    <citation type="submission" date="2019-03" db="EMBL/GenBank/DDBJ databases">
        <title>Single cell metagenomics reveals metabolic interactions within the superorganism composed of flagellate Streblomastix strix and complex community of Bacteroidetes bacteria on its surface.</title>
        <authorList>
            <person name="Treitli S.C."/>
            <person name="Kolisko M."/>
            <person name="Husnik F."/>
            <person name="Keeling P."/>
            <person name="Hampl V."/>
        </authorList>
    </citation>
    <scope>NUCLEOTIDE SEQUENCE [LARGE SCALE GENOMIC DNA]</scope>
    <source>
        <strain evidence="2">ST1C</strain>
    </source>
</reference>
<dbReference type="InterPro" id="IPR036887">
    <property type="entry name" value="HTH_APSES_sf"/>
</dbReference>
<dbReference type="PANTHER" id="PTHR48135">
    <property type="match status" value="1"/>
</dbReference>
<gene>
    <name evidence="2" type="ORF">EZS28_028993</name>
</gene>